<gene>
    <name evidence="1" type="ORF">MILVUS5_LOCUS9758</name>
</gene>
<accession>A0ACB0J7X3</accession>
<name>A0ACB0J7X3_TRIPR</name>
<comment type="caution">
    <text evidence="1">The sequence shown here is derived from an EMBL/GenBank/DDBJ whole genome shotgun (WGS) entry which is preliminary data.</text>
</comment>
<sequence length="199" mass="23159">MEDKYSLIRKHSGLWKTLRDEDFEEEEIWDVMKERSDYISEVHKPILEKKEISSLPIPIGARKIPRTNSGSSSHETKKFQQSLPVNIPDWSKIYGNNKVNKTIKNVSRYNDYGYYEGDDEVVDDVLNHHGSEDDEEDYDEDDDEFNTRLPPHEIISRRFARSQISSFSVFEGVGRTLKGRDLSKVRNSVLIKTGFLESL</sequence>
<proteinExistence type="predicted"/>
<organism evidence="1 2">
    <name type="scientific">Trifolium pratense</name>
    <name type="common">Red clover</name>
    <dbReference type="NCBI Taxonomy" id="57577"/>
    <lineage>
        <taxon>Eukaryota</taxon>
        <taxon>Viridiplantae</taxon>
        <taxon>Streptophyta</taxon>
        <taxon>Embryophyta</taxon>
        <taxon>Tracheophyta</taxon>
        <taxon>Spermatophyta</taxon>
        <taxon>Magnoliopsida</taxon>
        <taxon>eudicotyledons</taxon>
        <taxon>Gunneridae</taxon>
        <taxon>Pentapetalae</taxon>
        <taxon>rosids</taxon>
        <taxon>fabids</taxon>
        <taxon>Fabales</taxon>
        <taxon>Fabaceae</taxon>
        <taxon>Papilionoideae</taxon>
        <taxon>50 kb inversion clade</taxon>
        <taxon>NPAAA clade</taxon>
        <taxon>Hologalegina</taxon>
        <taxon>IRL clade</taxon>
        <taxon>Trifolieae</taxon>
        <taxon>Trifolium</taxon>
    </lineage>
</organism>
<protein>
    <submittedName>
        <fullName evidence="1">Uncharacterized protein</fullName>
    </submittedName>
</protein>
<evidence type="ECO:0000313" key="1">
    <source>
        <dbReference type="EMBL" id="CAJ2639788.1"/>
    </source>
</evidence>
<reference evidence="1" key="1">
    <citation type="submission" date="2023-10" db="EMBL/GenBank/DDBJ databases">
        <authorList>
            <person name="Rodriguez Cubillos JULIANA M."/>
            <person name="De Vega J."/>
        </authorList>
    </citation>
    <scope>NUCLEOTIDE SEQUENCE</scope>
</reference>
<evidence type="ECO:0000313" key="2">
    <source>
        <dbReference type="Proteomes" id="UP001177021"/>
    </source>
</evidence>
<dbReference type="EMBL" id="CASHSV030000024">
    <property type="protein sequence ID" value="CAJ2639788.1"/>
    <property type="molecule type" value="Genomic_DNA"/>
</dbReference>
<keyword evidence="2" id="KW-1185">Reference proteome</keyword>
<dbReference type="Proteomes" id="UP001177021">
    <property type="component" value="Unassembled WGS sequence"/>
</dbReference>